<comment type="caution">
    <text evidence="2">The sequence shown here is derived from an EMBL/GenBank/DDBJ whole genome shotgun (WGS) entry which is preliminary data.</text>
</comment>
<dbReference type="EMBL" id="JARJCM010000050">
    <property type="protein sequence ID" value="KAJ7035429.1"/>
    <property type="molecule type" value="Genomic_DNA"/>
</dbReference>
<evidence type="ECO:0000256" key="1">
    <source>
        <dbReference type="SAM" id="MobiDB-lite"/>
    </source>
</evidence>
<reference evidence="2" key="1">
    <citation type="submission" date="2023-03" db="EMBL/GenBank/DDBJ databases">
        <title>Massive genome expansion in bonnet fungi (Mycena s.s.) driven by repeated elements and novel gene families across ecological guilds.</title>
        <authorList>
            <consortium name="Lawrence Berkeley National Laboratory"/>
            <person name="Harder C.B."/>
            <person name="Miyauchi S."/>
            <person name="Viragh M."/>
            <person name="Kuo A."/>
            <person name="Thoen E."/>
            <person name="Andreopoulos B."/>
            <person name="Lu D."/>
            <person name="Skrede I."/>
            <person name="Drula E."/>
            <person name="Henrissat B."/>
            <person name="Morin E."/>
            <person name="Kohler A."/>
            <person name="Barry K."/>
            <person name="LaButti K."/>
            <person name="Morin E."/>
            <person name="Salamov A."/>
            <person name="Lipzen A."/>
            <person name="Mereny Z."/>
            <person name="Hegedus B."/>
            <person name="Baldrian P."/>
            <person name="Stursova M."/>
            <person name="Weitz H."/>
            <person name="Taylor A."/>
            <person name="Grigoriev I.V."/>
            <person name="Nagy L.G."/>
            <person name="Martin F."/>
            <person name="Kauserud H."/>
        </authorList>
    </citation>
    <scope>NUCLEOTIDE SEQUENCE</scope>
    <source>
        <strain evidence="2">CBHHK200</strain>
    </source>
</reference>
<protein>
    <submittedName>
        <fullName evidence="2">Uncharacterized protein</fullName>
    </submittedName>
</protein>
<proteinExistence type="predicted"/>
<feature type="region of interest" description="Disordered" evidence="1">
    <location>
        <begin position="1"/>
        <end position="24"/>
    </location>
</feature>
<accession>A0AAD6SXD7</accession>
<gene>
    <name evidence="2" type="ORF">C8F04DRAFT_1258981</name>
</gene>
<organism evidence="2 3">
    <name type="scientific">Mycena alexandri</name>
    <dbReference type="NCBI Taxonomy" id="1745969"/>
    <lineage>
        <taxon>Eukaryota</taxon>
        <taxon>Fungi</taxon>
        <taxon>Dikarya</taxon>
        <taxon>Basidiomycota</taxon>
        <taxon>Agaricomycotina</taxon>
        <taxon>Agaricomycetes</taxon>
        <taxon>Agaricomycetidae</taxon>
        <taxon>Agaricales</taxon>
        <taxon>Marasmiineae</taxon>
        <taxon>Mycenaceae</taxon>
        <taxon>Mycena</taxon>
    </lineage>
</organism>
<keyword evidence="3" id="KW-1185">Reference proteome</keyword>
<dbReference type="AlphaFoldDB" id="A0AAD6SXD7"/>
<evidence type="ECO:0000313" key="3">
    <source>
        <dbReference type="Proteomes" id="UP001218188"/>
    </source>
</evidence>
<dbReference type="Proteomes" id="UP001218188">
    <property type="component" value="Unassembled WGS sequence"/>
</dbReference>
<name>A0AAD6SXD7_9AGAR</name>
<sequence length="169" mass="16882">MTKLSSTQGASATEAPSVASATDGGPAPIVDDALASGLAQVPGSAAQAYSMLSLAANALATAAGSPPQPSPAPTSASQGLQYSGPWIAGAIYGVVPDGPLQVIPDNGERWYAITKGRYIGCTNSTLLADGAVTHVSRALRVGYNSQRDTVSAFNQALALNIGLVEVIAA</sequence>
<evidence type="ECO:0000313" key="2">
    <source>
        <dbReference type="EMBL" id="KAJ7035429.1"/>
    </source>
</evidence>
<feature type="compositionally biased region" description="Polar residues" evidence="1">
    <location>
        <begin position="1"/>
        <end position="11"/>
    </location>
</feature>